<reference evidence="1 2" key="1">
    <citation type="submission" date="2024-02" db="EMBL/GenBank/DDBJ databases">
        <authorList>
            <person name="Vignale AGUSTIN F."/>
            <person name="Sosa J E."/>
            <person name="Modenutti C."/>
        </authorList>
    </citation>
    <scope>NUCLEOTIDE SEQUENCE [LARGE SCALE GENOMIC DNA]</scope>
</reference>
<keyword evidence="2" id="KW-1185">Reference proteome</keyword>
<name>A0ABC8TZR8_9AQUA</name>
<gene>
    <name evidence="1" type="ORF">ILEXP_LOCUS44796</name>
</gene>
<dbReference type="EMBL" id="CAUOFW020006503">
    <property type="protein sequence ID" value="CAK9175007.1"/>
    <property type="molecule type" value="Genomic_DNA"/>
</dbReference>
<dbReference type="Proteomes" id="UP001642360">
    <property type="component" value="Unassembled WGS sequence"/>
</dbReference>
<dbReference type="AlphaFoldDB" id="A0ABC8TZR8"/>
<protein>
    <submittedName>
        <fullName evidence="1">Uncharacterized protein</fullName>
    </submittedName>
</protein>
<proteinExistence type="predicted"/>
<comment type="caution">
    <text evidence="1">The sequence shown here is derived from an EMBL/GenBank/DDBJ whole genome shotgun (WGS) entry which is preliminary data.</text>
</comment>
<accession>A0ABC8TZR8</accession>
<sequence>MLPPQIATPYSPTSNPDNLCHIHAKRSRVMNDDANGAWPELLCLWNFAQKSLALDTAIGMRQSLFAEKQWPLVPIIAECGPCTTKRQF</sequence>
<evidence type="ECO:0000313" key="2">
    <source>
        <dbReference type="Proteomes" id="UP001642360"/>
    </source>
</evidence>
<organism evidence="1 2">
    <name type="scientific">Ilex paraguariensis</name>
    <name type="common">yerba mate</name>
    <dbReference type="NCBI Taxonomy" id="185542"/>
    <lineage>
        <taxon>Eukaryota</taxon>
        <taxon>Viridiplantae</taxon>
        <taxon>Streptophyta</taxon>
        <taxon>Embryophyta</taxon>
        <taxon>Tracheophyta</taxon>
        <taxon>Spermatophyta</taxon>
        <taxon>Magnoliopsida</taxon>
        <taxon>eudicotyledons</taxon>
        <taxon>Gunneridae</taxon>
        <taxon>Pentapetalae</taxon>
        <taxon>asterids</taxon>
        <taxon>campanulids</taxon>
        <taxon>Aquifoliales</taxon>
        <taxon>Aquifoliaceae</taxon>
        <taxon>Ilex</taxon>
    </lineage>
</organism>
<evidence type="ECO:0000313" key="1">
    <source>
        <dbReference type="EMBL" id="CAK9175007.1"/>
    </source>
</evidence>